<accession>A0A2K1IVE2</accession>
<dbReference type="Proteomes" id="UP000006727">
    <property type="component" value="Chromosome 20"/>
</dbReference>
<reference evidence="1 3" key="2">
    <citation type="journal article" date="2018" name="Plant J.">
        <title>The Physcomitrella patens chromosome-scale assembly reveals moss genome structure and evolution.</title>
        <authorList>
            <person name="Lang D."/>
            <person name="Ullrich K.K."/>
            <person name="Murat F."/>
            <person name="Fuchs J."/>
            <person name="Jenkins J."/>
            <person name="Haas F.B."/>
            <person name="Piednoel M."/>
            <person name="Gundlach H."/>
            <person name="Van Bel M."/>
            <person name="Meyberg R."/>
            <person name="Vives C."/>
            <person name="Morata J."/>
            <person name="Symeonidi A."/>
            <person name="Hiss M."/>
            <person name="Muchero W."/>
            <person name="Kamisugi Y."/>
            <person name="Saleh O."/>
            <person name="Blanc G."/>
            <person name="Decker E.L."/>
            <person name="van Gessel N."/>
            <person name="Grimwood J."/>
            <person name="Hayes R.D."/>
            <person name="Graham S.W."/>
            <person name="Gunter L.E."/>
            <person name="McDaniel S.F."/>
            <person name="Hoernstein S.N.W."/>
            <person name="Larsson A."/>
            <person name="Li F.W."/>
            <person name="Perroud P.F."/>
            <person name="Phillips J."/>
            <person name="Ranjan P."/>
            <person name="Rokshar D.S."/>
            <person name="Rothfels C.J."/>
            <person name="Schneider L."/>
            <person name="Shu S."/>
            <person name="Stevenson D.W."/>
            <person name="Thummler F."/>
            <person name="Tillich M."/>
            <person name="Villarreal Aguilar J.C."/>
            <person name="Widiez T."/>
            <person name="Wong G.K."/>
            <person name="Wymore A."/>
            <person name="Zhang Y."/>
            <person name="Zimmer A.D."/>
            <person name="Quatrano R.S."/>
            <person name="Mayer K.F.X."/>
            <person name="Goodstein D."/>
            <person name="Casacuberta J.M."/>
            <person name="Vandepoele K."/>
            <person name="Reski R."/>
            <person name="Cuming A.C."/>
            <person name="Tuskan G.A."/>
            <person name="Maumus F."/>
            <person name="Salse J."/>
            <person name="Schmutz J."/>
            <person name="Rensing S.A."/>
        </authorList>
    </citation>
    <scope>NUCLEOTIDE SEQUENCE [LARGE SCALE GENOMIC DNA]</scope>
    <source>
        <strain evidence="2 3">cv. Gransden 2004</strain>
    </source>
</reference>
<name>A0A2K1IVE2_PHYPA</name>
<dbReference type="EnsemblPlants" id="Pp3c20_16030V3.2">
    <property type="protein sequence ID" value="PAC:32946762.CDS.1"/>
    <property type="gene ID" value="Pp3c20_16030"/>
</dbReference>
<dbReference type="Gramene" id="Pp3c20_16030V3.2">
    <property type="protein sequence ID" value="PAC:32946762.CDS.1"/>
    <property type="gene ID" value="Pp3c20_16030"/>
</dbReference>
<dbReference type="EMBL" id="ABEU02000020">
    <property type="protein sequence ID" value="PNR33242.1"/>
    <property type="molecule type" value="Genomic_DNA"/>
</dbReference>
<evidence type="ECO:0000313" key="3">
    <source>
        <dbReference type="Proteomes" id="UP000006727"/>
    </source>
</evidence>
<reference evidence="1 3" key="1">
    <citation type="journal article" date="2008" name="Science">
        <title>The Physcomitrella genome reveals evolutionary insights into the conquest of land by plants.</title>
        <authorList>
            <person name="Rensing S."/>
            <person name="Lang D."/>
            <person name="Zimmer A."/>
            <person name="Terry A."/>
            <person name="Salamov A."/>
            <person name="Shapiro H."/>
            <person name="Nishiyama T."/>
            <person name="Perroud P.-F."/>
            <person name="Lindquist E."/>
            <person name="Kamisugi Y."/>
            <person name="Tanahashi T."/>
            <person name="Sakakibara K."/>
            <person name="Fujita T."/>
            <person name="Oishi K."/>
            <person name="Shin-I T."/>
            <person name="Kuroki Y."/>
            <person name="Toyoda A."/>
            <person name="Suzuki Y."/>
            <person name="Hashimoto A."/>
            <person name="Yamaguchi K."/>
            <person name="Sugano A."/>
            <person name="Kohara Y."/>
            <person name="Fujiyama A."/>
            <person name="Anterola A."/>
            <person name="Aoki S."/>
            <person name="Ashton N."/>
            <person name="Barbazuk W.B."/>
            <person name="Barker E."/>
            <person name="Bennetzen J."/>
            <person name="Bezanilla M."/>
            <person name="Blankenship R."/>
            <person name="Cho S.H."/>
            <person name="Dutcher S."/>
            <person name="Estelle M."/>
            <person name="Fawcett J.A."/>
            <person name="Gundlach H."/>
            <person name="Hanada K."/>
            <person name="Heyl A."/>
            <person name="Hicks K.A."/>
            <person name="Hugh J."/>
            <person name="Lohr M."/>
            <person name="Mayer K."/>
            <person name="Melkozernov A."/>
            <person name="Murata T."/>
            <person name="Nelson D."/>
            <person name="Pils B."/>
            <person name="Prigge M."/>
            <person name="Reiss B."/>
            <person name="Renner T."/>
            <person name="Rombauts S."/>
            <person name="Rushton P."/>
            <person name="Sanderfoot A."/>
            <person name="Schween G."/>
            <person name="Shiu S.-H."/>
            <person name="Stueber K."/>
            <person name="Theodoulou F.L."/>
            <person name="Tu H."/>
            <person name="Van de Peer Y."/>
            <person name="Verrier P.J."/>
            <person name="Waters E."/>
            <person name="Wood A."/>
            <person name="Yang L."/>
            <person name="Cove D."/>
            <person name="Cuming A."/>
            <person name="Hasebe M."/>
            <person name="Lucas S."/>
            <person name="Mishler D.B."/>
            <person name="Reski R."/>
            <person name="Grigoriev I."/>
            <person name="Quatrano R.S."/>
            <person name="Boore J.L."/>
        </authorList>
    </citation>
    <scope>NUCLEOTIDE SEQUENCE [LARGE SCALE GENOMIC DNA]</scope>
    <source>
        <strain evidence="2 3">cv. Gransden 2004</strain>
    </source>
</reference>
<sequence>MRWIRGEAVRLLGQKPPSGRCRRVRMPAPRLLISYSNATRLMLLSRLTALPALQYLAHVSEEDFICFFRLSV</sequence>
<dbReference type="EnsemblPlants" id="Pp3c20_16030V3.1">
    <property type="protein sequence ID" value="PAC:32946761.CDS.1"/>
    <property type="gene ID" value="Pp3c20_16030"/>
</dbReference>
<organism evidence="1">
    <name type="scientific">Physcomitrium patens</name>
    <name type="common">Spreading-leaved earth moss</name>
    <name type="synonym">Physcomitrella patens</name>
    <dbReference type="NCBI Taxonomy" id="3218"/>
    <lineage>
        <taxon>Eukaryota</taxon>
        <taxon>Viridiplantae</taxon>
        <taxon>Streptophyta</taxon>
        <taxon>Embryophyta</taxon>
        <taxon>Bryophyta</taxon>
        <taxon>Bryophytina</taxon>
        <taxon>Bryopsida</taxon>
        <taxon>Funariidae</taxon>
        <taxon>Funariales</taxon>
        <taxon>Funariaceae</taxon>
        <taxon>Physcomitrium</taxon>
    </lineage>
</organism>
<evidence type="ECO:0000313" key="1">
    <source>
        <dbReference type="EMBL" id="PNR33242.1"/>
    </source>
</evidence>
<dbReference type="AlphaFoldDB" id="A0A2K1IVE2"/>
<keyword evidence="3" id="KW-1185">Reference proteome</keyword>
<evidence type="ECO:0000313" key="2">
    <source>
        <dbReference type="EnsemblPlants" id="PAC:32946761.CDS.1"/>
    </source>
</evidence>
<gene>
    <name evidence="1" type="ORF">PHYPA_025185</name>
</gene>
<dbReference type="Gramene" id="Pp3c20_16030V3.1">
    <property type="protein sequence ID" value="PAC:32946761.CDS.1"/>
    <property type="gene ID" value="Pp3c20_16030"/>
</dbReference>
<dbReference type="PaxDb" id="3218-PP1S44_104V6.1"/>
<proteinExistence type="predicted"/>
<protein>
    <submittedName>
        <fullName evidence="1 2">Uncharacterized protein</fullName>
    </submittedName>
</protein>
<dbReference type="InParanoid" id="A0A2K1IVE2"/>
<reference evidence="2" key="3">
    <citation type="submission" date="2020-12" db="UniProtKB">
        <authorList>
            <consortium name="EnsemblPlants"/>
        </authorList>
    </citation>
    <scope>IDENTIFICATION</scope>
</reference>